<dbReference type="Pfam" id="PF20155">
    <property type="entry name" value="TMP_3"/>
    <property type="match status" value="1"/>
</dbReference>
<sequence length="1213" mass="131630">MAAVELANAYVSLAVSSKGLGKDIVKQFGGVEKQAESTGKRAGSRLMAGLRKTAKRTAVGAGIAAGAAVGAAVVSGFKTAVARDNSERVMEGLYGNAKLATQTLKDLRKVAGDSPIDYVAYTKAAESLAYAGIKGKDATGVLENVGKAIVAAGGDSTKLDQAMGGVMKAVNNGGIAMMDSLSMISESGVPILSGLGEKFGVTTDEVKKMASQGKISIEDVMSVLQKGTGQTFQDMIKAGESASDSFGNQWTMAKDQISNAIGDVLLPLLKKIAPAIKPMADALVAGIADIPAIFQTIADAGGKVWNVLKDWSPLIFSIVGAFAAYNAVLGISNALSWARYLIEQRSLILGATRIALTNGMAAAQAALNAVMSANPIGLIVAGLVLLVGGLVMAYKKLGWFRDFVDAVWAGIKVAAQTVGDWFMNTLWPGIKAAVDGIGSGFTWLYQNAIKPAWDGIKAAIDVVVGWFNTSVAPGVQATTSGIGAVFTWLYQNIIKPVFDGIGFVIGLWWTGVKTYFGFVQAIIMNVLVPAFKKIWEIASFVFKLVGAIISTAWNSVIKPIFTAIVQFIVNRLVARFNLLKSVVSLVWTGIKAAIGTVWNWLKANVFQPIFNWIYAKIITPFNTMRVRVNATWNLLKALLYAGWAWLKTNVFSPIMDWVQARVVNSFNKMRNSINSIWAKVRNLLRDGWNFIKDKIFSPMMNFIKSDVPGAFEKGKDAIGNAWDKVKAVAKKPIKFVIETVINKGIIDKFRDVGKFFNMKDNDLPKHVSLPKGFDTGGYTGPGRKYKPAGIVHADEYVLRKEAQRKLSRNYGRGTLDHMNRFGTIPGYAGGGMVWNNLWGIIKEKFPWARLTSAYRGGSRTVSGNTSYHSQGKAVDLAGRGSMNMPDMMKIFNFIHDNYGQSSELIHTPAGGRQIKNGSHYKYGGAVARQHYNHVHWANRTKFGGPTAGASGADNGGGSDLSWDFFAGPFNKLKDKLGSQFEKWGPAGQVVKSAASWGIERPLQWMKDNISKVAGFVSDAWDGAKEMVVNGTAKAQGRAWALKNGIAGEQWKAVDYIISRESSWNPKAQNPSSTAAGLPQFIAANQRHYGVYPIRQQSVWKQLDAFMKYVTERFGGVLQARDYWKSHHYYDTGGLVRPTLYDKGGVLQPGTSLVANKTGRPEYILPSRVTDALMGGGLVGGRGEEHFHFHGPDPDAAMRSYESTRRRRELLEVR</sequence>
<evidence type="ECO:0000259" key="2">
    <source>
        <dbReference type="Pfam" id="PF20155"/>
    </source>
</evidence>
<reference evidence="3 4" key="1">
    <citation type="submission" date="2019-06" db="EMBL/GenBank/DDBJ databases">
        <authorList>
            <person name="Mardanova A.M."/>
            <person name="Pudova D.S."/>
            <person name="Shagimardanova E.I."/>
            <person name="Gogoleva N.E."/>
            <person name="Lutfullin M.T."/>
            <person name="Hadieva G.F."/>
            <person name="Sharipova M.R."/>
        </authorList>
    </citation>
    <scope>NUCLEOTIDE SEQUENCE [LARGE SCALE GENOMIC DNA]</scope>
    <source>
        <strain evidence="3 4">MG-1</strain>
    </source>
</reference>
<keyword evidence="1" id="KW-1133">Transmembrane helix</keyword>
<dbReference type="InterPro" id="IPR023346">
    <property type="entry name" value="Lysozyme-like_dom_sf"/>
</dbReference>
<organism evidence="3 4">
    <name type="scientific">Brevibacterium sediminis</name>
    <dbReference type="NCBI Taxonomy" id="1857024"/>
    <lineage>
        <taxon>Bacteria</taxon>
        <taxon>Bacillati</taxon>
        <taxon>Actinomycetota</taxon>
        <taxon>Actinomycetes</taxon>
        <taxon>Micrococcales</taxon>
        <taxon>Brevibacteriaceae</taxon>
        <taxon>Brevibacterium</taxon>
    </lineage>
</organism>
<dbReference type="NCBIfam" id="TIGR02675">
    <property type="entry name" value="tape_meas_nterm"/>
    <property type="match status" value="1"/>
</dbReference>
<feature type="transmembrane region" description="Helical" evidence="1">
    <location>
        <begin position="314"/>
        <end position="335"/>
    </location>
</feature>
<feature type="transmembrane region" description="Helical" evidence="1">
    <location>
        <begin position="537"/>
        <end position="557"/>
    </location>
</feature>
<proteinExistence type="predicted"/>
<dbReference type="EMBL" id="VDMQ01000003">
    <property type="protein sequence ID" value="TNM55926.1"/>
    <property type="molecule type" value="Genomic_DNA"/>
</dbReference>
<dbReference type="InterPro" id="IPR013491">
    <property type="entry name" value="Tape_meas_N"/>
</dbReference>
<dbReference type="Proteomes" id="UP000314223">
    <property type="component" value="Unassembled WGS sequence"/>
</dbReference>
<dbReference type="RefSeq" id="WP_139468065.1">
    <property type="nucleotide sequence ID" value="NZ_VDMQ01000003.1"/>
</dbReference>
<dbReference type="AlphaFoldDB" id="A0A5C4X5S8"/>
<name>A0A5C4X5S8_9MICO</name>
<accession>A0A5C4X5S8</accession>
<protein>
    <submittedName>
        <fullName evidence="3">Tape measure protein</fullName>
    </submittedName>
</protein>
<feature type="domain" description="Tape measure protein N-terminal" evidence="2">
    <location>
        <begin position="76"/>
        <end position="263"/>
    </location>
</feature>
<evidence type="ECO:0000313" key="3">
    <source>
        <dbReference type="EMBL" id="TNM55926.1"/>
    </source>
</evidence>
<dbReference type="SUPFAM" id="SSF53955">
    <property type="entry name" value="Lysozyme-like"/>
    <property type="match status" value="1"/>
</dbReference>
<gene>
    <name evidence="3" type="ORF">FHQ09_06735</name>
</gene>
<keyword evidence="1" id="KW-0472">Membrane</keyword>
<comment type="caution">
    <text evidence="3">The sequence shown here is derived from an EMBL/GenBank/DDBJ whole genome shotgun (WGS) entry which is preliminary data.</text>
</comment>
<feature type="transmembrane region" description="Helical" evidence="1">
    <location>
        <begin position="373"/>
        <end position="394"/>
    </location>
</feature>
<keyword evidence="1" id="KW-0812">Transmembrane</keyword>
<dbReference type="Gene3D" id="1.10.530.10">
    <property type="match status" value="1"/>
</dbReference>
<feature type="transmembrane region" description="Helical" evidence="1">
    <location>
        <begin position="578"/>
        <end position="601"/>
    </location>
</feature>
<evidence type="ECO:0000256" key="1">
    <source>
        <dbReference type="SAM" id="Phobius"/>
    </source>
</evidence>
<evidence type="ECO:0000313" key="4">
    <source>
        <dbReference type="Proteomes" id="UP000314223"/>
    </source>
</evidence>